<feature type="transmembrane region" description="Helical" evidence="1">
    <location>
        <begin position="20"/>
        <end position="41"/>
    </location>
</feature>
<dbReference type="InterPro" id="IPR007047">
    <property type="entry name" value="Flp_Fap"/>
</dbReference>
<dbReference type="EMBL" id="CP062006">
    <property type="protein sequence ID" value="QTC87399.1"/>
    <property type="molecule type" value="Genomic_DNA"/>
</dbReference>
<dbReference type="RefSeq" id="WP_207823677.1">
    <property type="nucleotide sequence ID" value="NZ_CP062006.1"/>
</dbReference>
<accession>A0ABX7SI92</accession>
<organism evidence="2 3">
    <name type="scientific">Brevundimonas pondensis</name>
    <dbReference type="NCBI Taxonomy" id="2774189"/>
    <lineage>
        <taxon>Bacteria</taxon>
        <taxon>Pseudomonadati</taxon>
        <taxon>Pseudomonadota</taxon>
        <taxon>Alphaproteobacteria</taxon>
        <taxon>Caulobacterales</taxon>
        <taxon>Caulobacteraceae</taxon>
        <taxon>Brevundimonas</taxon>
    </lineage>
</organism>
<sequence length="60" mass="6365">MRRFIGRLYRDDSGATAIEYGLICGLIFVGIVVAVTAFTDASGAMYERIRSAMMGAVGGS</sequence>
<protein>
    <submittedName>
        <fullName evidence="2">Flp family type IVb pilin</fullName>
    </submittedName>
</protein>
<proteinExistence type="predicted"/>
<dbReference type="Proteomes" id="UP000663942">
    <property type="component" value="Chromosome"/>
</dbReference>
<dbReference type="Pfam" id="PF04964">
    <property type="entry name" value="Flp_Fap"/>
    <property type="match status" value="1"/>
</dbReference>
<keyword evidence="3" id="KW-1185">Reference proteome</keyword>
<gene>
    <name evidence="2" type="ORF">IFE19_15100</name>
</gene>
<name>A0ABX7SI92_9CAUL</name>
<evidence type="ECO:0000313" key="2">
    <source>
        <dbReference type="EMBL" id="QTC87399.1"/>
    </source>
</evidence>
<keyword evidence="1" id="KW-0812">Transmembrane</keyword>
<evidence type="ECO:0000313" key="3">
    <source>
        <dbReference type="Proteomes" id="UP000663942"/>
    </source>
</evidence>
<reference evidence="2 3" key="1">
    <citation type="submission" date="2020-09" db="EMBL/GenBank/DDBJ databases">
        <title>Brevundimonas sp. LVF1 isolated from an oligotrophic pond in Goettingen, Germany.</title>
        <authorList>
            <person name="Friedrich I."/>
            <person name="Klassen A."/>
            <person name="Neubauer H."/>
            <person name="Schneider D."/>
            <person name="Hertel R."/>
            <person name="Daniel R."/>
        </authorList>
    </citation>
    <scope>NUCLEOTIDE SEQUENCE [LARGE SCALE GENOMIC DNA]</scope>
    <source>
        <strain evidence="2 3">LVF1</strain>
    </source>
</reference>
<keyword evidence="1" id="KW-1133">Transmembrane helix</keyword>
<evidence type="ECO:0000256" key="1">
    <source>
        <dbReference type="SAM" id="Phobius"/>
    </source>
</evidence>
<keyword evidence="1" id="KW-0472">Membrane</keyword>